<dbReference type="GO" id="GO:0003723">
    <property type="term" value="F:RNA binding"/>
    <property type="evidence" value="ECO:0007669"/>
    <property type="project" value="UniProtKB-KW"/>
</dbReference>
<dbReference type="InterPro" id="IPR041532">
    <property type="entry name" value="RlmI-like_PUA"/>
</dbReference>
<name>A0A834LL06_RHOSS</name>
<dbReference type="SUPFAM" id="SSF88697">
    <property type="entry name" value="PUA domain-like"/>
    <property type="match status" value="1"/>
</dbReference>
<evidence type="ECO:0000256" key="8">
    <source>
        <dbReference type="SAM" id="MobiDB-lite"/>
    </source>
</evidence>
<dbReference type="PANTHER" id="PTHR42873">
    <property type="entry name" value="RIBOSOMAL RNA LARGE SUBUNIT METHYLTRANSFERASE"/>
    <property type="match status" value="1"/>
</dbReference>
<proteinExistence type="predicted"/>
<feature type="compositionally biased region" description="Basic and acidic residues" evidence="8">
    <location>
        <begin position="321"/>
        <end position="337"/>
    </location>
</feature>
<reference evidence="10" key="1">
    <citation type="submission" date="2019-11" db="EMBL/GenBank/DDBJ databases">
        <authorList>
            <person name="Liu Y."/>
            <person name="Hou J."/>
            <person name="Li T.-Q."/>
            <person name="Guan C.-H."/>
            <person name="Wu X."/>
            <person name="Wu H.-Z."/>
            <person name="Ling F."/>
            <person name="Zhang R."/>
            <person name="Shi X.-G."/>
            <person name="Ren J.-P."/>
            <person name="Chen E.-F."/>
            <person name="Sun J.-M."/>
        </authorList>
    </citation>
    <scope>NUCLEOTIDE SEQUENCE</scope>
    <source>
        <strain evidence="10">Adult_tree_wgs_1</strain>
        <tissue evidence="10">Leaves</tissue>
    </source>
</reference>
<keyword evidence="3" id="KW-0698">rRNA processing</keyword>
<sequence>MVVPSGRLIKCLSLPSLPPTTTTTTTANLLRDIASNHHKVTLAKHFVVTDLNLVFKKPYLITMVVLKKGKTQLFKDGSPMVYSGAVDRVIGRPPPKTGDIVLVADGTEKPIGWGLYNSTSMYCVRLMQLEEEVVRDPSCALSMENLLKVRIHAATQLRRCLGLPSAHTNAYRLVNSEGDRPGTTGKREEDEQTLFVVLPKLHILPELGILPEEEFDLFGLLTLSGDIFRVLSEDSQPHKKQRTNVPASGEGSEVNLGNSVISLEDQREGIKAEGSRSDKRLTDEELKAPWTSAFKTFSGQGSFICTLLEAPAEWLKMPNPESKEQRAEQNEKLESEVATKTVVAPDP</sequence>
<dbReference type="InterPro" id="IPR002478">
    <property type="entry name" value="PUA"/>
</dbReference>
<comment type="subcellular location">
    <subcellularLocation>
        <location evidence="1">Cytoplasm</location>
    </subcellularLocation>
</comment>
<dbReference type="Pfam" id="PF17785">
    <property type="entry name" value="PUA_3"/>
    <property type="match status" value="1"/>
</dbReference>
<keyword evidence="2" id="KW-0963">Cytoplasm</keyword>
<feature type="region of interest" description="Disordered" evidence="8">
    <location>
        <begin position="318"/>
        <end position="347"/>
    </location>
</feature>
<dbReference type="PANTHER" id="PTHR42873:SF1">
    <property type="entry name" value="S-ADENOSYLMETHIONINE-DEPENDENT METHYLTRANSFERASE DOMAIN-CONTAINING PROTEIN"/>
    <property type="match status" value="1"/>
</dbReference>
<feature type="region of interest" description="Disordered" evidence="8">
    <location>
        <begin position="234"/>
        <end position="258"/>
    </location>
</feature>
<dbReference type="EMBL" id="WJXA01000006">
    <property type="protein sequence ID" value="KAF7140132.1"/>
    <property type="molecule type" value="Genomic_DNA"/>
</dbReference>
<dbReference type="InterPro" id="IPR036974">
    <property type="entry name" value="PUA_sf"/>
</dbReference>
<gene>
    <name evidence="10" type="ORF">RHSIM_Rhsim06G0244000</name>
</gene>
<evidence type="ECO:0000256" key="4">
    <source>
        <dbReference type="ARBA" id="ARBA00022603"/>
    </source>
</evidence>
<keyword evidence="11" id="KW-1185">Reference proteome</keyword>
<keyword evidence="7" id="KW-0694">RNA-binding</keyword>
<evidence type="ECO:0000313" key="11">
    <source>
        <dbReference type="Proteomes" id="UP000626092"/>
    </source>
</evidence>
<dbReference type="CDD" id="cd21153">
    <property type="entry name" value="PUA_RlmI"/>
    <property type="match status" value="1"/>
</dbReference>
<keyword evidence="5" id="KW-0808">Transferase</keyword>
<dbReference type="InterPro" id="IPR015947">
    <property type="entry name" value="PUA-like_sf"/>
</dbReference>
<evidence type="ECO:0000259" key="9">
    <source>
        <dbReference type="SMART" id="SM00359"/>
    </source>
</evidence>
<accession>A0A834LL06</accession>
<dbReference type="Gene3D" id="2.30.130.10">
    <property type="entry name" value="PUA domain"/>
    <property type="match status" value="1"/>
</dbReference>
<evidence type="ECO:0000313" key="10">
    <source>
        <dbReference type="EMBL" id="KAF7140132.1"/>
    </source>
</evidence>
<dbReference type="OrthoDB" id="269872at2759"/>
<keyword evidence="4" id="KW-0489">Methyltransferase</keyword>
<dbReference type="AlphaFoldDB" id="A0A834LL06"/>
<evidence type="ECO:0000256" key="2">
    <source>
        <dbReference type="ARBA" id="ARBA00022490"/>
    </source>
</evidence>
<comment type="caution">
    <text evidence="10">The sequence shown here is derived from an EMBL/GenBank/DDBJ whole genome shotgun (WGS) entry which is preliminary data.</text>
</comment>
<evidence type="ECO:0000256" key="5">
    <source>
        <dbReference type="ARBA" id="ARBA00022679"/>
    </source>
</evidence>
<dbReference type="Proteomes" id="UP000626092">
    <property type="component" value="Unassembled WGS sequence"/>
</dbReference>
<dbReference type="SMART" id="SM00359">
    <property type="entry name" value="PUA"/>
    <property type="match status" value="1"/>
</dbReference>
<protein>
    <recommendedName>
        <fullName evidence="9">PUA domain-containing protein</fullName>
    </recommendedName>
</protein>
<feature type="domain" description="PUA" evidence="9">
    <location>
        <begin position="62"/>
        <end position="156"/>
    </location>
</feature>
<evidence type="ECO:0000256" key="7">
    <source>
        <dbReference type="ARBA" id="ARBA00022884"/>
    </source>
</evidence>
<organism evidence="10 11">
    <name type="scientific">Rhododendron simsii</name>
    <name type="common">Sims's rhododendron</name>
    <dbReference type="NCBI Taxonomy" id="118357"/>
    <lineage>
        <taxon>Eukaryota</taxon>
        <taxon>Viridiplantae</taxon>
        <taxon>Streptophyta</taxon>
        <taxon>Embryophyta</taxon>
        <taxon>Tracheophyta</taxon>
        <taxon>Spermatophyta</taxon>
        <taxon>Magnoliopsida</taxon>
        <taxon>eudicotyledons</taxon>
        <taxon>Gunneridae</taxon>
        <taxon>Pentapetalae</taxon>
        <taxon>asterids</taxon>
        <taxon>Ericales</taxon>
        <taxon>Ericaceae</taxon>
        <taxon>Ericoideae</taxon>
        <taxon>Rhodoreae</taxon>
        <taxon>Rhododendron</taxon>
    </lineage>
</organism>
<evidence type="ECO:0000256" key="6">
    <source>
        <dbReference type="ARBA" id="ARBA00022691"/>
    </source>
</evidence>
<evidence type="ECO:0000256" key="1">
    <source>
        <dbReference type="ARBA" id="ARBA00004496"/>
    </source>
</evidence>
<dbReference type="GO" id="GO:0006364">
    <property type="term" value="P:rRNA processing"/>
    <property type="evidence" value="ECO:0007669"/>
    <property type="project" value="UniProtKB-KW"/>
</dbReference>
<keyword evidence="6" id="KW-0949">S-adenosyl-L-methionine</keyword>
<evidence type="ECO:0000256" key="3">
    <source>
        <dbReference type="ARBA" id="ARBA00022552"/>
    </source>
</evidence>